<dbReference type="Gene3D" id="3.30.750.140">
    <property type="match status" value="1"/>
</dbReference>
<dbReference type="Pfam" id="PF02120">
    <property type="entry name" value="Flg_hook"/>
    <property type="match status" value="1"/>
</dbReference>
<accession>A0A6J4JD05</accession>
<dbReference type="PRINTS" id="PR01007">
    <property type="entry name" value="FLGHOOKFLIK"/>
</dbReference>
<evidence type="ECO:0000313" key="6">
    <source>
        <dbReference type="EMBL" id="CAA9275859.1"/>
    </source>
</evidence>
<proteinExistence type="inferred from homology"/>
<dbReference type="CDD" id="cd17470">
    <property type="entry name" value="T3SS_Flik_C"/>
    <property type="match status" value="1"/>
</dbReference>
<name>A0A6J4JD05_9ACTN</name>
<evidence type="ECO:0000256" key="2">
    <source>
        <dbReference type="ARBA" id="ARBA00009149"/>
    </source>
</evidence>
<dbReference type="AlphaFoldDB" id="A0A6J4JD05"/>
<dbReference type="InterPro" id="IPR001635">
    <property type="entry name" value="Flag_hook_Flik"/>
</dbReference>
<feature type="compositionally biased region" description="Gly residues" evidence="4">
    <location>
        <begin position="43"/>
        <end position="60"/>
    </location>
</feature>
<evidence type="ECO:0000259" key="5">
    <source>
        <dbReference type="Pfam" id="PF02120"/>
    </source>
</evidence>
<organism evidence="6">
    <name type="scientific">uncultured Blastococcus sp</name>
    <dbReference type="NCBI Taxonomy" id="217144"/>
    <lineage>
        <taxon>Bacteria</taxon>
        <taxon>Bacillati</taxon>
        <taxon>Actinomycetota</taxon>
        <taxon>Actinomycetes</taxon>
        <taxon>Geodermatophilales</taxon>
        <taxon>Geodermatophilaceae</taxon>
        <taxon>Blastococcus</taxon>
        <taxon>environmental samples</taxon>
    </lineage>
</organism>
<evidence type="ECO:0000256" key="4">
    <source>
        <dbReference type="SAM" id="MobiDB-lite"/>
    </source>
</evidence>
<comment type="function">
    <text evidence="1">Controls the length of the flagellar hook.</text>
</comment>
<feature type="compositionally biased region" description="Low complexity" evidence="4">
    <location>
        <begin position="61"/>
        <end position="82"/>
    </location>
</feature>
<feature type="domain" description="Flagellar hook-length control protein-like C-terminal" evidence="5">
    <location>
        <begin position="122"/>
        <end position="193"/>
    </location>
</feature>
<dbReference type="GO" id="GO:0044780">
    <property type="term" value="P:bacterial-type flagellum assembly"/>
    <property type="evidence" value="ECO:0007669"/>
    <property type="project" value="InterPro"/>
</dbReference>
<keyword evidence="3" id="KW-1005">Bacterial flagellum biogenesis</keyword>
<feature type="compositionally biased region" description="Low complexity" evidence="4">
    <location>
        <begin position="1"/>
        <end position="42"/>
    </location>
</feature>
<feature type="region of interest" description="Disordered" evidence="4">
    <location>
        <begin position="200"/>
        <end position="258"/>
    </location>
</feature>
<comment type="similarity">
    <text evidence="2">Belongs to the FliK family.</text>
</comment>
<feature type="region of interest" description="Disordered" evidence="4">
    <location>
        <begin position="1"/>
        <end position="82"/>
    </location>
</feature>
<dbReference type="EMBL" id="CADCTI010000279">
    <property type="protein sequence ID" value="CAA9275859.1"/>
    <property type="molecule type" value="Genomic_DNA"/>
</dbReference>
<protein>
    <recommendedName>
        <fullName evidence="5">Flagellar hook-length control protein-like C-terminal domain-containing protein</fullName>
    </recommendedName>
</protein>
<dbReference type="InterPro" id="IPR021136">
    <property type="entry name" value="Flagellar_hook_control-like_C"/>
</dbReference>
<feature type="compositionally biased region" description="Polar residues" evidence="4">
    <location>
        <begin position="240"/>
        <end position="258"/>
    </location>
</feature>
<evidence type="ECO:0000256" key="3">
    <source>
        <dbReference type="ARBA" id="ARBA00022795"/>
    </source>
</evidence>
<evidence type="ECO:0000256" key="1">
    <source>
        <dbReference type="ARBA" id="ARBA00003944"/>
    </source>
</evidence>
<feature type="compositionally biased region" description="Low complexity" evidence="4">
    <location>
        <begin position="204"/>
        <end position="215"/>
    </location>
</feature>
<dbReference type="InterPro" id="IPR038610">
    <property type="entry name" value="FliK-like_C_sf"/>
</dbReference>
<reference evidence="6" key="1">
    <citation type="submission" date="2020-02" db="EMBL/GenBank/DDBJ databases">
        <authorList>
            <person name="Meier V. D."/>
        </authorList>
    </citation>
    <scope>NUCLEOTIDE SEQUENCE</scope>
    <source>
        <strain evidence="6">AVDCRST_MAG57</strain>
    </source>
</reference>
<sequence>MDPAAPAPVGAAVASVPASSAGDAAADAPAPATAAAPVAVGSAGAGGSSSAGAGSAGAGSGTSSAPPADAAPDVFSVGSGTPTAPAPVTAPAAAAGSTGAAAALPVGSQVARQVAVLRGGPDGAQTMTLVLNPENLGPVEVSVTLTKGIVDLTLRGAHDMGRAALLDGLPDLRRDLEAAGLGISRMEVDRDTGGSWLARHSAEQQAQQQGQQQGWGDRGRQDRDDNRSRPWGAPADTAVSGPTPTSQRSTSSGVDLRV</sequence>
<gene>
    <name evidence="6" type="ORF">AVDCRST_MAG57-3432</name>
</gene>
<dbReference type="GO" id="GO:0009424">
    <property type="term" value="C:bacterial-type flagellum hook"/>
    <property type="evidence" value="ECO:0007669"/>
    <property type="project" value="InterPro"/>
</dbReference>
<feature type="compositionally biased region" description="Basic and acidic residues" evidence="4">
    <location>
        <begin position="217"/>
        <end position="228"/>
    </location>
</feature>